<dbReference type="Proteomes" id="UP000606396">
    <property type="component" value="Unassembled WGS sequence"/>
</dbReference>
<evidence type="ECO:0000313" key="2">
    <source>
        <dbReference type="Proteomes" id="UP000606396"/>
    </source>
</evidence>
<keyword evidence="2" id="KW-1185">Reference proteome</keyword>
<dbReference type="EMBL" id="JACJTC010000027">
    <property type="protein sequence ID" value="MBD2615541.1"/>
    <property type="molecule type" value="Genomic_DNA"/>
</dbReference>
<evidence type="ECO:0000313" key="1">
    <source>
        <dbReference type="EMBL" id="MBD2615541.1"/>
    </source>
</evidence>
<gene>
    <name evidence="1" type="ORF">H6G94_30530</name>
</gene>
<reference evidence="1 2" key="1">
    <citation type="journal article" date="2020" name="ISME J.">
        <title>Comparative genomics reveals insights into cyanobacterial evolution and habitat adaptation.</title>
        <authorList>
            <person name="Chen M.Y."/>
            <person name="Teng W.K."/>
            <person name="Zhao L."/>
            <person name="Hu C.X."/>
            <person name="Zhou Y.K."/>
            <person name="Han B.P."/>
            <person name="Song L.R."/>
            <person name="Shu W.S."/>
        </authorList>
    </citation>
    <scope>NUCLEOTIDE SEQUENCE [LARGE SCALE GENOMIC DNA]</scope>
    <source>
        <strain evidence="1 2">FACHB-252</strain>
    </source>
</reference>
<accession>A0ABR8HJH8</accession>
<comment type="caution">
    <text evidence="1">The sequence shown here is derived from an EMBL/GenBank/DDBJ whole genome shotgun (WGS) entry which is preliminary data.</text>
</comment>
<name>A0ABR8HJH8_NOSPU</name>
<proteinExistence type="predicted"/>
<protein>
    <submittedName>
        <fullName evidence="1">Uncharacterized protein</fullName>
    </submittedName>
</protein>
<organism evidence="1 2">
    <name type="scientific">Nostoc punctiforme FACHB-252</name>
    <dbReference type="NCBI Taxonomy" id="1357509"/>
    <lineage>
        <taxon>Bacteria</taxon>
        <taxon>Bacillati</taxon>
        <taxon>Cyanobacteriota</taxon>
        <taxon>Cyanophyceae</taxon>
        <taxon>Nostocales</taxon>
        <taxon>Nostocaceae</taxon>
        <taxon>Nostoc</taxon>
    </lineage>
</organism>
<dbReference type="RefSeq" id="WP_190952221.1">
    <property type="nucleotide sequence ID" value="NZ_JACJTC010000027.1"/>
</dbReference>
<sequence length="46" mass="5087">MIPIKRKPCQVEQIPVSSIGGFLRPGYLVILRVEIKPVPKVIDMAG</sequence>